<evidence type="ECO:0000256" key="1">
    <source>
        <dbReference type="ARBA" id="ARBA00004418"/>
    </source>
</evidence>
<keyword evidence="5" id="KW-0472">Membrane</keyword>
<evidence type="ECO:0000256" key="7">
    <source>
        <dbReference type="ARBA" id="ARBA00023288"/>
    </source>
</evidence>
<keyword evidence="3" id="KW-1003">Cell membrane</keyword>
<dbReference type="Pfam" id="PF01547">
    <property type="entry name" value="SBP_bac_1"/>
    <property type="match status" value="1"/>
</dbReference>
<dbReference type="AlphaFoldDB" id="A0A2J6X592"/>
<dbReference type="EMBL" id="PNIX01000103">
    <property type="protein sequence ID" value="PMP83459.1"/>
    <property type="molecule type" value="Genomic_DNA"/>
</dbReference>
<dbReference type="CDD" id="cd13585">
    <property type="entry name" value="PBP2_TMBP_like"/>
    <property type="match status" value="1"/>
</dbReference>
<gene>
    <name evidence="9" type="ORF">C0175_01750</name>
    <name evidence="8" type="ORF">C0175_04975</name>
</gene>
<evidence type="ECO:0000313" key="10">
    <source>
        <dbReference type="Proteomes" id="UP000236910"/>
    </source>
</evidence>
<dbReference type="SUPFAM" id="SSF53850">
    <property type="entry name" value="Periplasmic binding protein-like II"/>
    <property type="match status" value="1"/>
</dbReference>
<dbReference type="InterPro" id="IPR050490">
    <property type="entry name" value="Bact_solute-bd_prot1"/>
</dbReference>
<dbReference type="InterPro" id="IPR006059">
    <property type="entry name" value="SBP"/>
</dbReference>
<proteinExistence type="inferred from homology"/>
<comment type="caution">
    <text evidence="8">The sequence shown here is derived from an EMBL/GenBank/DDBJ whole genome shotgun (WGS) entry which is preliminary data.</text>
</comment>
<reference evidence="8 10" key="1">
    <citation type="submission" date="2018-01" db="EMBL/GenBank/DDBJ databases">
        <title>Metagenomic assembled genomes from two thermal pools in the Uzon Caldera, Kamchatka, Russia.</title>
        <authorList>
            <person name="Wilkins L."/>
            <person name="Ettinger C."/>
        </authorList>
    </citation>
    <scope>NUCLEOTIDE SEQUENCE [LARGE SCALE GENOMIC DNA]</scope>
    <source>
        <strain evidence="8">ARK-10</strain>
    </source>
</reference>
<keyword evidence="6" id="KW-0564">Palmitate</keyword>
<organism evidence="8 10">
    <name type="scientific">Caldisericum exile</name>
    <dbReference type="NCBI Taxonomy" id="693075"/>
    <lineage>
        <taxon>Bacteria</taxon>
        <taxon>Pseudomonadati</taxon>
        <taxon>Caldisericota/Cryosericota group</taxon>
        <taxon>Caldisericota</taxon>
        <taxon>Caldisericia</taxon>
        <taxon>Caldisericales</taxon>
        <taxon>Caldisericaceae</taxon>
        <taxon>Caldisericum</taxon>
    </lineage>
</organism>
<evidence type="ECO:0000256" key="5">
    <source>
        <dbReference type="ARBA" id="ARBA00023136"/>
    </source>
</evidence>
<keyword evidence="7" id="KW-0449">Lipoprotein</keyword>
<dbReference type="PANTHER" id="PTHR43649">
    <property type="entry name" value="ARABINOSE-BINDING PROTEIN-RELATED"/>
    <property type="match status" value="1"/>
</dbReference>
<keyword evidence="4" id="KW-0732">Signal</keyword>
<comment type="similarity">
    <text evidence="2">Belongs to the bacterial solute-binding protein 1 family.</text>
</comment>
<dbReference type="PANTHER" id="PTHR43649:SF33">
    <property type="entry name" value="POLYGALACTURONAN_RHAMNOGALACTURONAN-BINDING PROTEIN YTCQ"/>
    <property type="match status" value="1"/>
</dbReference>
<evidence type="ECO:0000313" key="9">
    <source>
        <dbReference type="EMBL" id="PMP83459.1"/>
    </source>
</evidence>
<dbReference type="Proteomes" id="UP000236910">
    <property type="component" value="Unassembled WGS sequence"/>
</dbReference>
<accession>A0A2J6X592</accession>
<comment type="subcellular location">
    <subcellularLocation>
        <location evidence="1">Periplasm</location>
    </subcellularLocation>
</comment>
<name>A0A2J6X592_9BACT</name>
<dbReference type="GO" id="GO:0042597">
    <property type="term" value="C:periplasmic space"/>
    <property type="evidence" value="ECO:0007669"/>
    <property type="project" value="UniProtKB-SubCell"/>
</dbReference>
<dbReference type="EMBL" id="PNIX01000291">
    <property type="protein sequence ID" value="PMP81699.1"/>
    <property type="molecule type" value="Genomic_DNA"/>
</dbReference>
<protein>
    <submittedName>
        <fullName evidence="8">Sugar ABC transporter substrate-binding protein</fullName>
    </submittedName>
</protein>
<evidence type="ECO:0000256" key="6">
    <source>
        <dbReference type="ARBA" id="ARBA00023139"/>
    </source>
</evidence>
<dbReference type="Gene3D" id="3.40.190.10">
    <property type="entry name" value="Periplasmic binding protein-like II"/>
    <property type="match status" value="1"/>
</dbReference>
<sequence length="414" mass="47059">MKSNIMFLLVVILSLAMSLTVIGKTNITFMVWGNIFEIQAYQRMVDKFNQSQNDVFVNLQSTSWGAYFQTLQNRIAANNAPDVFVMDGAYFDNFAKEGVFYNLTNLMKDIDLSKYYFEPTACEYNGIFYGAPKDITIGGILYYNKNLFDKAGLTYPNWDWTWQDWLDAAKKLTNIDANKWGMYIPTYGEGGLYQIIWGAGGHILNSDRTQFTLTTPDTLKGLQFMYDVRYKYYVNPSESYMQGLSDPFMTGNFGTVLGLSSSIVGYKSLPFKWGIAPIPKGPAGRYMSINQLSYVVSAQSKNIKADWQFIEFLIGPEGQKIMAENGQAIPALKSVVPVYFDNFPQATGLLDILNKSNEDPSILRDIPFTLSWYEWENMLESTLEYAWTNTMNPEKAASMAQQSCQKILDRALKQ</sequence>
<evidence type="ECO:0000313" key="8">
    <source>
        <dbReference type="EMBL" id="PMP81699.1"/>
    </source>
</evidence>
<evidence type="ECO:0000256" key="3">
    <source>
        <dbReference type="ARBA" id="ARBA00022475"/>
    </source>
</evidence>
<evidence type="ECO:0000256" key="2">
    <source>
        <dbReference type="ARBA" id="ARBA00008520"/>
    </source>
</evidence>
<evidence type="ECO:0000256" key="4">
    <source>
        <dbReference type="ARBA" id="ARBA00022729"/>
    </source>
</evidence>